<evidence type="ECO:0000256" key="2">
    <source>
        <dbReference type="ARBA" id="ARBA00023136"/>
    </source>
</evidence>
<dbReference type="SUPFAM" id="SSF49464">
    <property type="entry name" value="Carboxypeptidase regulatory domain-like"/>
    <property type="match status" value="1"/>
</dbReference>
<dbReference type="STRING" id="1236989.JCM15548_14284"/>
<comment type="subcellular location">
    <subcellularLocation>
        <location evidence="1">Cell outer membrane</location>
    </subcellularLocation>
</comment>
<evidence type="ECO:0000313" key="6">
    <source>
        <dbReference type="EMBL" id="GAO31879.1"/>
    </source>
</evidence>
<evidence type="ECO:0000313" key="7">
    <source>
        <dbReference type="Proteomes" id="UP000032900"/>
    </source>
</evidence>
<keyword evidence="4" id="KW-0732">Signal</keyword>
<name>A0A0E9M2X3_9BACT</name>
<dbReference type="RefSeq" id="WP_062128261.1">
    <property type="nucleotide sequence ID" value="NZ_BAZW01000067.1"/>
</dbReference>
<dbReference type="Proteomes" id="UP000032900">
    <property type="component" value="Unassembled WGS sequence"/>
</dbReference>
<comment type="caution">
    <text evidence="6">The sequence shown here is derived from an EMBL/GenBank/DDBJ whole genome shotgun (WGS) entry which is preliminary data.</text>
</comment>
<keyword evidence="7" id="KW-1185">Reference proteome</keyword>
<dbReference type="Gene3D" id="2.60.40.1120">
    <property type="entry name" value="Carboxypeptidase-like, regulatory domain"/>
    <property type="match status" value="1"/>
</dbReference>
<keyword evidence="3" id="KW-0998">Cell outer membrane</keyword>
<gene>
    <name evidence="6" type="ORF">JCM15548_14284</name>
</gene>
<keyword evidence="6" id="KW-0675">Receptor</keyword>
<keyword evidence="2" id="KW-0472">Membrane</keyword>
<protein>
    <submittedName>
        <fullName evidence="6">Putative TonB-dependent receptor</fullName>
    </submittedName>
</protein>
<dbReference type="GO" id="GO:0009279">
    <property type="term" value="C:cell outer membrane"/>
    <property type="evidence" value="ECO:0007669"/>
    <property type="project" value="UniProtKB-SubCell"/>
</dbReference>
<evidence type="ECO:0000256" key="4">
    <source>
        <dbReference type="SAM" id="SignalP"/>
    </source>
</evidence>
<dbReference type="AlphaFoldDB" id="A0A0E9M2X3"/>
<feature type="signal peptide" evidence="4">
    <location>
        <begin position="1"/>
        <end position="24"/>
    </location>
</feature>
<reference evidence="6 7" key="1">
    <citation type="journal article" date="2015" name="Microbes Environ.">
        <title>Distribution and evolution of nitrogen fixation genes in the phylum bacteroidetes.</title>
        <authorList>
            <person name="Inoue J."/>
            <person name="Oshima K."/>
            <person name="Suda W."/>
            <person name="Sakamoto M."/>
            <person name="Iino T."/>
            <person name="Noda S."/>
            <person name="Hongoh Y."/>
            <person name="Hattori M."/>
            <person name="Ohkuma M."/>
        </authorList>
    </citation>
    <scope>NUCLEOTIDE SEQUENCE [LARGE SCALE GENOMIC DNA]</scope>
    <source>
        <strain evidence="6">JCM 15548</strain>
    </source>
</reference>
<feature type="chain" id="PRO_5002428592" evidence="4">
    <location>
        <begin position="25"/>
        <end position="778"/>
    </location>
</feature>
<dbReference type="SUPFAM" id="SSF56935">
    <property type="entry name" value="Porins"/>
    <property type="match status" value="1"/>
</dbReference>
<organism evidence="6 7">
    <name type="scientific">Geofilum rubicundum JCM 15548</name>
    <dbReference type="NCBI Taxonomy" id="1236989"/>
    <lineage>
        <taxon>Bacteria</taxon>
        <taxon>Pseudomonadati</taxon>
        <taxon>Bacteroidota</taxon>
        <taxon>Bacteroidia</taxon>
        <taxon>Marinilabiliales</taxon>
        <taxon>Marinilabiliaceae</taxon>
        <taxon>Geofilum</taxon>
    </lineage>
</organism>
<evidence type="ECO:0000259" key="5">
    <source>
        <dbReference type="Pfam" id="PF14905"/>
    </source>
</evidence>
<dbReference type="InterPro" id="IPR008969">
    <property type="entry name" value="CarboxyPept-like_regulatory"/>
</dbReference>
<dbReference type="InterPro" id="IPR036942">
    <property type="entry name" value="Beta-barrel_TonB_sf"/>
</dbReference>
<dbReference type="Pfam" id="PF13620">
    <property type="entry name" value="CarboxypepD_reg"/>
    <property type="match status" value="1"/>
</dbReference>
<evidence type="ECO:0000256" key="1">
    <source>
        <dbReference type="ARBA" id="ARBA00004442"/>
    </source>
</evidence>
<dbReference type="Pfam" id="PF14905">
    <property type="entry name" value="OMP_b-brl_3"/>
    <property type="match status" value="1"/>
</dbReference>
<proteinExistence type="predicted"/>
<sequence length="778" mass="86288">MKNATLRLFLILLLTVCISLPTLAQPRVYGTIIDGADQQPLPSATVALRRTVDSTLVAGAISNADGAFAIEEVPNGDYFLTAGFIGYQSHITDIQLIAEDEFQTGPLILQQQSIEVGEALIVAERQRGKSNGQATTWFVNNRMEAASNSGLDLLQHIPGVQVDILQNLSIQGSQRITVKVNGIVRDVAYLRQLNAGRIARIEVDMNPGSGQDADADGVLNILLKAPEVGVGGHVYAELPLSSNEHYLFPNYSLNAGFRKWQFYTSYDAEISGFDIVERSRHTLPGADGSIRVSSRQSVRQDYQSHRFHYGMDFAPNLRHQFSFYAYHNPFSNEHNGLVVQESQTAGQAPIQWQGSKTDEDRNSRSFYSLYYKHAFKGGGDLSLDASYYQLRGDNSTRYDYVQPSDVPSVLVAVKPLQQTLNFKTDYQLVLLEKWTLKSGISGERKEMEDRLSDTFNNREQVLSGYAQIGGEAGVFQVSGGLRGEHWSTRVAGRAGSADFQLFPHASLQWRVNSRHRTALAFRRSLQRPNIYQLNPYVTTLDHYSTMAGNAALRPVLRSQLQIDHNFTFASNHVGFQLFYGQSKNVISPVAIINQGIMGSQYQNAGHLRQWGFQVTGGLNLFKRISLSPYFKVFHNQNSGHELANGYRVPGQSGWGYDASLSAIVDLTKSTVAALVVQHKSPVTTFQNKYFSDALYFVSIDQTLGRHWKVGLKSALPLAGAFVYRGHEIKGADFYSSSGGTIYTSAIPLWVHVRFQLGRGGRVGRVDGVERVDRGGKGF</sequence>
<dbReference type="Gene3D" id="2.40.170.20">
    <property type="entry name" value="TonB-dependent receptor, beta-barrel domain"/>
    <property type="match status" value="1"/>
</dbReference>
<evidence type="ECO:0000256" key="3">
    <source>
        <dbReference type="ARBA" id="ARBA00023237"/>
    </source>
</evidence>
<dbReference type="InterPro" id="IPR041700">
    <property type="entry name" value="OMP_b-brl_3"/>
</dbReference>
<dbReference type="EMBL" id="BAZW01000067">
    <property type="protein sequence ID" value="GAO31879.1"/>
    <property type="molecule type" value="Genomic_DNA"/>
</dbReference>
<accession>A0A0E9M2X3</accession>
<feature type="domain" description="Outer membrane protein beta-barrel" evidence="5">
    <location>
        <begin position="378"/>
        <end position="698"/>
    </location>
</feature>